<dbReference type="EMBL" id="CP127247">
    <property type="protein sequence ID" value="WIY25906.1"/>
    <property type="molecule type" value="Genomic_DNA"/>
</dbReference>
<dbReference type="RefSeq" id="WP_270918325.1">
    <property type="nucleotide sequence ID" value="NZ_CP127247.1"/>
</dbReference>
<proteinExistence type="predicted"/>
<name>A0A9Y2P1S7_9RHOB</name>
<evidence type="ECO:0000313" key="3">
    <source>
        <dbReference type="Proteomes" id="UP001238334"/>
    </source>
</evidence>
<keyword evidence="1" id="KW-0472">Membrane</keyword>
<dbReference type="Proteomes" id="UP001238334">
    <property type="component" value="Chromosome"/>
</dbReference>
<keyword evidence="1" id="KW-1133">Transmembrane helix</keyword>
<feature type="transmembrane region" description="Helical" evidence="1">
    <location>
        <begin position="15"/>
        <end position="38"/>
    </location>
</feature>
<reference evidence="2 3" key="1">
    <citation type="submission" date="2023-06" db="EMBL/GenBank/DDBJ databases">
        <title>Parasedimentitalea psychrophila sp. nov., a psychrophilic bacterium isolated from deep-sea sediment.</title>
        <authorList>
            <person name="Li A."/>
        </authorList>
    </citation>
    <scope>NUCLEOTIDE SEQUENCE [LARGE SCALE GENOMIC DNA]</scope>
    <source>
        <strain evidence="2 3">QS115</strain>
    </source>
</reference>
<dbReference type="AlphaFoldDB" id="A0A9Y2P1S7"/>
<protein>
    <submittedName>
        <fullName evidence="2">Uncharacterized protein</fullName>
    </submittedName>
</protein>
<accession>A0A9Y2P1S7</accession>
<dbReference type="KEGG" id="ppso:QPJ95_02930"/>
<organism evidence="2 3">
    <name type="scientific">Parasedimentitalea psychrophila</name>
    <dbReference type="NCBI Taxonomy" id="2997337"/>
    <lineage>
        <taxon>Bacteria</taxon>
        <taxon>Pseudomonadati</taxon>
        <taxon>Pseudomonadota</taxon>
        <taxon>Alphaproteobacteria</taxon>
        <taxon>Rhodobacterales</taxon>
        <taxon>Paracoccaceae</taxon>
        <taxon>Parasedimentitalea</taxon>
    </lineage>
</organism>
<keyword evidence="3" id="KW-1185">Reference proteome</keyword>
<evidence type="ECO:0000256" key="1">
    <source>
        <dbReference type="SAM" id="Phobius"/>
    </source>
</evidence>
<evidence type="ECO:0000313" key="2">
    <source>
        <dbReference type="EMBL" id="WIY25906.1"/>
    </source>
</evidence>
<gene>
    <name evidence="2" type="ORF">QPJ95_02930</name>
</gene>
<sequence length="58" mass="6320">MALFLYLSYDGMVSLYMVSLVFGLAQGGIVPSYALLVLRRSRTAERRGEHQAATAATP</sequence>
<keyword evidence="1" id="KW-0812">Transmembrane</keyword>